<feature type="domain" description="DUF6602" evidence="1">
    <location>
        <begin position="15"/>
        <end position="119"/>
    </location>
</feature>
<reference evidence="2 3" key="1">
    <citation type="journal article" date="2015" name="Stand. Genomic Sci.">
        <title>Genomic Encyclopedia of Bacterial and Archaeal Type Strains, Phase III: the genomes of soil and plant-associated and newly described type strains.</title>
        <authorList>
            <person name="Whitman W.B."/>
            <person name="Woyke T."/>
            <person name="Klenk H.P."/>
            <person name="Zhou Y."/>
            <person name="Lilburn T.G."/>
            <person name="Beck B.J."/>
            <person name="De Vos P."/>
            <person name="Vandamme P."/>
            <person name="Eisen J.A."/>
            <person name="Garrity G."/>
            <person name="Hugenholtz P."/>
            <person name="Kyrpides N.C."/>
        </authorList>
    </citation>
    <scope>NUCLEOTIDE SEQUENCE [LARGE SCALE GENOMIC DNA]</scope>
    <source>
        <strain evidence="2 3">VKM Ac-2541</strain>
    </source>
</reference>
<protein>
    <recommendedName>
        <fullName evidence="1">DUF6602 domain-containing protein</fullName>
    </recommendedName>
</protein>
<proteinExistence type="predicted"/>
<sequence>MAQAAQQMRNSLEETRVALSHNLSKGEALEDAVRAFLRKHLPDSIGIAKGQLIDSKGARSPQLDVILYDAARTPILFSSAPDGIQLVPSEGALAVVEVKTSIGTSDVDSLVTHMQGVKALDKSAYHPVSISSTYNLYGERQEIAPTCYFVLALECSNPAGIAAALRERHEQLPLGKRIDSLCSLDGYALMNVKPGVEFGSPTESIDAIPIPGSYLDVYPTENALLVWYLGIVSYACQVEHRPIDLHMYLPQDEPL</sequence>
<dbReference type="Pfam" id="PF20247">
    <property type="entry name" value="DUF6602"/>
    <property type="match status" value="1"/>
</dbReference>
<accession>A0A4R2I034</accession>
<name>A0A4R2I034_9ACTN</name>
<dbReference type="CDD" id="cd21173">
    <property type="entry name" value="NucC-like"/>
    <property type="match status" value="1"/>
</dbReference>
<evidence type="ECO:0000259" key="1">
    <source>
        <dbReference type="Pfam" id="PF20247"/>
    </source>
</evidence>
<organism evidence="2 3">
    <name type="scientific">Kribbella antiqua</name>
    <dbReference type="NCBI Taxonomy" id="2512217"/>
    <lineage>
        <taxon>Bacteria</taxon>
        <taxon>Bacillati</taxon>
        <taxon>Actinomycetota</taxon>
        <taxon>Actinomycetes</taxon>
        <taxon>Propionibacteriales</taxon>
        <taxon>Kribbellaceae</taxon>
        <taxon>Kribbella</taxon>
    </lineage>
</organism>
<dbReference type="InterPro" id="IPR046537">
    <property type="entry name" value="DUF6602"/>
</dbReference>
<dbReference type="EMBL" id="SLWR01000024">
    <property type="protein sequence ID" value="TCO37333.1"/>
    <property type="molecule type" value="Genomic_DNA"/>
</dbReference>
<gene>
    <name evidence="2" type="ORF">EV646_12411</name>
</gene>
<dbReference type="AlphaFoldDB" id="A0A4R2I034"/>
<comment type="caution">
    <text evidence="2">The sequence shown here is derived from an EMBL/GenBank/DDBJ whole genome shotgun (WGS) entry which is preliminary data.</text>
</comment>
<keyword evidence="3" id="KW-1185">Reference proteome</keyword>
<evidence type="ECO:0000313" key="3">
    <source>
        <dbReference type="Proteomes" id="UP000295573"/>
    </source>
</evidence>
<evidence type="ECO:0000313" key="2">
    <source>
        <dbReference type="EMBL" id="TCO37333.1"/>
    </source>
</evidence>
<dbReference type="Proteomes" id="UP000295573">
    <property type="component" value="Unassembled WGS sequence"/>
</dbReference>